<dbReference type="GO" id="GO:0006355">
    <property type="term" value="P:regulation of DNA-templated transcription"/>
    <property type="evidence" value="ECO:0007669"/>
    <property type="project" value="InterPro"/>
</dbReference>
<evidence type="ECO:0000256" key="3">
    <source>
        <dbReference type="ARBA" id="ARBA00023163"/>
    </source>
</evidence>
<dbReference type="PRINTS" id="PR00038">
    <property type="entry name" value="HTHLUXR"/>
</dbReference>
<reference evidence="6" key="1">
    <citation type="journal article" date="2016" name="Genome Announc.">
        <title>Draft Genome Sequences of Five Rapidly Growing Mycobacterium Species, M. thermoresistibile, M. fortuitum subsp. acetamidolyticum, M. canariasense, M. brisbanense, and M. novocastrense.</title>
        <authorList>
            <person name="Katahira K."/>
            <person name="Ogura Y."/>
            <person name="Gotoh Y."/>
            <person name="Hayashi T."/>
        </authorList>
    </citation>
    <scope>NUCLEOTIDE SEQUENCE [LARGE SCALE GENOMIC DNA]</scope>
    <source>
        <strain evidence="6">JCM15654</strain>
    </source>
</reference>
<dbReference type="OrthoDB" id="3197423at2"/>
<name>A0A100VYS3_9MYCO</name>
<evidence type="ECO:0000256" key="2">
    <source>
        <dbReference type="ARBA" id="ARBA00023125"/>
    </source>
</evidence>
<dbReference type="PANTHER" id="PTHR44688">
    <property type="entry name" value="DNA-BINDING TRANSCRIPTIONAL ACTIVATOR DEVR_DOSR"/>
    <property type="match status" value="1"/>
</dbReference>
<dbReference type="PANTHER" id="PTHR44688:SF16">
    <property type="entry name" value="DNA-BINDING TRANSCRIPTIONAL ACTIVATOR DEVR_DOSR"/>
    <property type="match status" value="1"/>
</dbReference>
<dbReference type="EMBL" id="BCSX01000022">
    <property type="protein sequence ID" value="GAS88386.1"/>
    <property type="molecule type" value="Genomic_DNA"/>
</dbReference>
<dbReference type="SUPFAM" id="SSF52540">
    <property type="entry name" value="P-loop containing nucleoside triphosphate hydrolases"/>
    <property type="match status" value="1"/>
</dbReference>
<sequence>MPTAWPLVDREDELRLVAAALNSHGGAVLTGPAGVGKSRLAHAAVQRRQGLVRWIAATVTGQSIPLGALAGYTAQCGPDPLRRVQDVIQALVAGEPSVLICVDDAHLLDDQSALVIERFVEQAMGTVVMTVRDGEPVPDSVATLCARLPRIAVPPLTTEGVSALVTQVLGAAVESSSAQRFFSYTRGNALYLRQLVTDEIAAGRLTRRAGVWVWDGPPRLSASLVDLLEASAGNQPDAIIELLDVLAVSDPIELPVLLRFVDSTVIDDARDRVLITVDGGQVRLAHPLFGEVRRNRAGTARLRGVRSQVAELIGQLCAPSAVQTVRRAVLLMDSDTQGDAVFLVEAANAALQLLDLDLAVRLAEGAVAAGGGRAAQAALATMLAFAGQGGAADAMFAELADGGDAAERASIALLRAANLSWVLARPGNAETVLNAARDAADSCGLGPSYDALHASCRSALGHPREAVDMATAALSAQNVDPLAAMFGYWALVCGLGDLGHVDRMADAAAAGYELATTAPQASHLRFGLGLMEIVGLHRAGTQERISDIANRLRQQSLDVVASRSFTAVILGYAELCCGRLESAQRWLRESLATGSVFDAQSGVIRELAGMWLTMTLAMCGDLAGARATDAERFRYFGDYSHIWRTDMLLTQAWLEAVHGSQSRAISFAIGAARTARTQGRPAHELWCLQTATQFGATETVERLGQLAAVVQGPRAGVAHEHASALRRADGARLLSASNGYAVIGDTVAALDAAAQAVPHLHGERQRRAIAAAHRLAAGGARTPAYRAMASTGVLTPRQREVIAIAATGLSNREIADRLVMSVRTVEGHLFRACQRLGVNTRDELISLLADGTAS</sequence>
<keyword evidence="6" id="KW-1185">Reference proteome</keyword>
<keyword evidence="3" id="KW-0804">Transcription</keyword>
<dbReference type="GO" id="GO:0003677">
    <property type="term" value="F:DNA binding"/>
    <property type="evidence" value="ECO:0007669"/>
    <property type="project" value="UniProtKB-KW"/>
</dbReference>
<dbReference type="RefSeq" id="WP_062829014.1">
    <property type="nucleotide sequence ID" value="NZ_BCSX01000022.1"/>
</dbReference>
<dbReference type="Proteomes" id="UP000069620">
    <property type="component" value="Unassembled WGS sequence"/>
</dbReference>
<evidence type="ECO:0000313" key="6">
    <source>
        <dbReference type="Proteomes" id="UP000069620"/>
    </source>
</evidence>
<dbReference type="PROSITE" id="PS50043">
    <property type="entry name" value="HTH_LUXR_2"/>
    <property type="match status" value="1"/>
</dbReference>
<dbReference type="InterPro" id="IPR000792">
    <property type="entry name" value="Tscrpt_reg_LuxR_C"/>
</dbReference>
<dbReference type="Gene3D" id="1.10.10.10">
    <property type="entry name" value="Winged helix-like DNA-binding domain superfamily/Winged helix DNA-binding domain"/>
    <property type="match status" value="1"/>
</dbReference>
<feature type="domain" description="HTH luxR-type" evidence="4">
    <location>
        <begin position="787"/>
        <end position="852"/>
    </location>
</feature>
<dbReference type="SUPFAM" id="SSF46894">
    <property type="entry name" value="C-terminal effector domain of the bipartite response regulators"/>
    <property type="match status" value="1"/>
</dbReference>
<dbReference type="InterPro" id="IPR036388">
    <property type="entry name" value="WH-like_DNA-bd_sf"/>
</dbReference>
<dbReference type="AlphaFoldDB" id="A0A100VYS3"/>
<keyword evidence="2" id="KW-0238">DNA-binding</keyword>
<keyword evidence="1" id="KW-0805">Transcription regulation</keyword>
<organism evidence="5 6">
    <name type="scientific">Mycolicibacterium brisbanense</name>
    <dbReference type="NCBI Taxonomy" id="146020"/>
    <lineage>
        <taxon>Bacteria</taxon>
        <taxon>Bacillati</taxon>
        <taxon>Actinomycetota</taxon>
        <taxon>Actinomycetes</taxon>
        <taxon>Mycobacteriales</taxon>
        <taxon>Mycobacteriaceae</taxon>
        <taxon>Mycolicibacterium</taxon>
    </lineage>
</organism>
<dbReference type="Gene3D" id="3.40.50.300">
    <property type="entry name" value="P-loop containing nucleotide triphosphate hydrolases"/>
    <property type="match status" value="1"/>
</dbReference>
<dbReference type="PROSITE" id="PS00622">
    <property type="entry name" value="HTH_LUXR_1"/>
    <property type="match status" value="1"/>
</dbReference>
<dbReference type="InterPro" id="IPR027417">
    <property type="entry name" value="P-loop_NTPase"/>
</dbReference>
<evidence type="ECO:0000313" key="5">
    <source>
        <dbReference type="EMBL" id="GAS88386.1"/>
    </source>
</evidence>
<dbReference type="SMART" id="SM00421">
    <property type="entry name" value="HTH_LUXR"/>
    <property type="match status" value="1"/>
</dbReference>
<gene>
    <name evidence="5" type="ORF">RMCB_2482</name>
</gene>
<reference evidence="6" key="2">
    <citation type="submission" date="2016-02" db="EMBL/GenBank/DDBJ databases">
        <title>Draft genome sequence of five rapidly growing Mycobacterium species.</title>
        <authorList>
            <person name="Katahira K."/>
            <person name="Gotou Y."/>
            <person name="Iida K."/>
            <person name="Ogura Y."/>
            <person name="Hayashi T."/>
        </authorList>
    </citation>
    <scope>NUCLEOTIDE SEQUENCE [LARGE SCALE GENOMIC DNA]</scope>
    <source>
        <strain evidence="6">JCM15654</strain>
    </source>
</reference>
<dbReference type="STRING" id="146020.RMCB_2482"/>
<evidence type="ECO:0000256" key="1">
    <source>
        <dbReference type="ARBA" id="ARBA00023015"/>
    </source>
</evidence>
<dbReference type="Pfam" id="PF00196">
    <property type="entry name" value="GerE"/>
    <property type="match status" value="1"/>
</dbReference>
<evidence type="ECO:0000259" key="4">
    <source>
        <dbReference type="PROSITE" id="PS50043"/>
    </source>
</evidence>
<accession>A0A100VYS3</accession>
<dbReference type="CDD" id="cd06170">
    <property type="entry name" value="LuxR_C_like"/>
    <property type="match status" value="1"/>
</dbReference>
<comment type="caution">
    <text evidence="5">The sequence shown here is derived from an EMBL/GenBank/DDBJ whole genome shotgun (WGS) entry which is preliminary data.</text>
</comment>
<proteinExistence type="predicted"/>
<dbReference type="InterPro" id="IPR016032">
    <property type="entry name" value="Sig_transdc_resp-reg_C-effctor"/>
</dbReference>
<protein>
    <submittedName>
        <fullName evidence="5">Response regulator receiver protein</fullName>
    </submittedName>
</protein>